<feature type="disulfide bond" evidence="5">
    <location>
        <begin position="112"/>
        <end position="139"/>
    </location>
</feature>
<feature type="domain" description="Sushi" evidence="7">
    <location>
        <begin position="860"/>
        <end position="918"/>
    </location>
</feature>
<organism evidence="8 9">
    <name type="scientific">Phoxinus phoxinus</name>
    <name type="common">Eurasian minnow</name>
    <dbReference type="NCBI Taxonomy" id="58324"/>
    <lineage>
        <taxon>Eukaryota</taxon>
        <taxon>Metazoa</taxon>
        <taxon>Chordata</taxon>
        <taxon>Craniata</taxon>
        <taxon>Vertebrata</taxon>
        <taxon>Euteleostomi</taxon>
        <taxon>Actinopterygii</taxon>
        <taxon>Neopterygii</taxon>
        <taxon>Teleostei</taxon>
        <taxon>Ostariophysi</taxon>
        <taxon>Cypriniformes</taxon>
        <taxon>Leuciscidae</taxon>
        <taxon>Phoxininae</taxon>
        <taxon>Phoxinus</taxon>
    </lineage>
</organism>
<dbReference type="Gene3D" id="2.10.70.10">
    <property type="entry name" value="Complement Module, domain 1"/>
    <property type="match status" value="15"/>
</dbReference>
<dbReference type="AlphaFoldDB" id="A0AAN9GX98"/>
<evidence type="ECO:0000259" key="7">
    <source>
        <dbReference type="PROSITE" id="PS50923"/>
    </source>
</evidence>
<name>A0AAN9GX98_9TELE</name>
<accession>A0AAN9GX98</accession>
<gene>
    <name evidence="8" type="ORF">R3I93_017258</name>
</gene>
<evidence type="ECO:0000256" key="5">
    <source>
        <dbReference type="PROSITE-ProRule" id="PRU00302"/>
    </source>
</evidence>
<feature type="signal peptide" evidence="6">
    <location>
        <begin position="1"/>
        <end position="22"/>
    </location>
</feature>
<protein>
    <recommendedName>
        <fullName evidence="7">Sushi domain-containing protein</fullName>
    </recommendedName>
</protein>
<feature type="domain" description="Sushi" evidence="7">
    <location>
        <begin position="681"/>
        <end position="745"/>
    </location>
</feature>
<dbReference type="PANTHER" id="PTHR45785:SF2">
    <property type="entry name" value="COMPLEMENT FACTOR H-RELATED"/>
    <property type="match status" value="1"/>
</dbReference>
<feature type="disulfide bond" evidence="5">
    <location>
        <begin position="144"/>
        <end position="187"/>
    </location>
</feature>
<reference evidence="8 9" key="1">
    <citation type="submission" date="2024-02" db="EMBL/GenBank/DDBJ databases">
        <title>Chromosome-level genome assembly of the Eurasian Minnow (Phoxinus phoxinus).</title>
        <authorList>
            <person name="Oriowo T.O."/>
            <person name="Martin S."/>
            <person name="Stange M."/>
            <person name="Chrysostomakis Y."/>
            <person name="Brown T."/>
            <person name="Winkler S."/>
            <person name="Kukowka S."/>
            <person name="Myers E.W."/>
            <person name="Bohne A."/>
        </authorList>
    </citation>
    <scope>NUCLEOTIDE SEQUENCE [LARGE SCALE GENOMIC DNA]</scope>
    <source>
        <strain evidence="8">ZFMK-TIS-60720</strain>
        <tissue evidence="8">Whole Organism</tissue>
    </source>
</reference>
<evidence type="ECO:0000313" key="9">
    <source>
        <dbReference type="Proteomes" id="UP001364617"/>
    </source>
</evidence>
<keyword evidence="9" id="KW-1185">Reference proteome</keyword>
<feature type="domain" description="Sushi" evidence="7">
    <location>
        <begin position="557"/>
        <end position="615"/>
    </location>
</feature>
<feature type="domain" description="Sushi" evidence="7">
    <location>
        <begin position="142"/>
        <end position="202"/>
    </location>
</feature>
<feature type="domain" description="Sushi" evidence="7">
    <location>
        <begin position="442"/>
        <end position="498"/>
    </location>
</feature>
<evidence type="ECO:0000256" key="2">
    <source>
        <dbReference type="ARBA" id="ARBA00022659"/>
    </source>
</evidence>
<feature type="domain" description="Sushi" evidence="7">
    <location>
        <begin position="203"/>
        <end position="258"/>
    </location>
</feature>
<feature type="domain" description="Sushi" evidence="7">
    <location>
        <begin position="381"/>
        <end position="439"/>
    </location>
</feature>
<comment type="subcellular location">
    <subcellularLocation>
        <location evidence="1">Virion</location>
    </subcellularLocation>
</comment>
<feature type="disulfide bond" evidence="5">
    <location>
        <begin position="559"/>
        <end position="602"/>
    </location>
</feature>
<dbReference type="Pfam" id="PF00084">
    <property type="entry name" value="Sushi"/>
    <property type="match status" value="12"/>
</dbReference>
<keyword evidence="3 6" id="KW-0732">Signal</keyword>
<dbReference type="CDD" id="cd00033">
    <property type="entry name" value="CCP"/>
    <property type="match status" value="6"/>
</dbReference>
<evidence type="ECO:0000256" key="6">
    <source>
        <dbReference type="SAM" id="SignalP"/>
    </source>
</evidence>
<feature type="domain" description="Sushi" evidence="7">
    <location>
        <begin position="919"/>
        <end position="976"/>
    </location>
</feature>
<evidence type="ECO:0000256" key="4">
    <source>
        <dbReference type="ARBA" id="ARBA00023157"/>
    </source>
</evidence>
<dbReference type="PROSITE" id="PS50923">
    <property type="entry name" value="SUSHI"/>
    <property type="match status" value="14"/>
</dbReference>
<sequence length="976" mass="109961">MRVPVKLLGFVFWVFYFNCARCQVCSRASISHTNTEPAENETYNDGDTVRLSCTTGFTGMYRLKCEKGEWKTSIARPCAKKKCSHPGDTANGDFKLKDGSEFVFGATVVYTCNKGFEMTSRINQRTCRSQGWDNTLPICEAVICPPIRTDVDMTASGNTEEGSYGDVIHFECVSNDKKIDGSSDIHCNETGDWSHSVPKCKEITCTAPDISNGYVVEKMPEYQKDAILKYRCSQGFKPREGIPKCAKFGWTLNPECDEVTCELKSTSFGVKEIKPEGKTIFRAGERVEITCAETYWVLFTKENIKSFTCGGNGKWDYQPVCAEIKCEVPRDQNVYDPYSYFRGGEKLGARKSYSCISGYDQMSAVATCTRDGWTPKPLCAVMCAAPNIPNAEIVEDQRTKYIINSRIQYKCNPGFEPEQPVHITCISQTQWTGIQQCTAKQKSCRDLSVEKKLIYSHLSNKKEVFYSCNTGYKPFTGNWWDSVTCSSGSWSEEPLCIREEECGAFPSVHHGKLKQTKKTFRDGDTTALECDPGFISTQPFITCVNGTWEKPVCEVGVHCKIPLKVENALITSKPEELYVDGSSVTYKCRRSFSMNGKNRVSCRNGTWEETPTCEEVTCELKSTTLGVKKIKPKGKTIFRAGQSVEITCTEKYWFVFTKENIKSFTCGENGQWDYQPVCAEVTCELKANTFGVKKIKPKGKTVFRAGQSVEITCAETYWILQTKENFKSFTCGENGQWDYEPVCEEIRCETPHDPLVSSPELYFSGDMKLGAKKDYYCKPGYDQKSAQATCTPDGWTPNPLCEIRCEVPRDPLVYDPYSYFRGNLKLGENRSYSCRSGYDQMSAEATCTPDGWTPKPLCAVMCAAPNITNAEIVGDQRTQYIINSRIQYKCNPGFEPEQPVHITCISQTEWTGIQQCTEIRCEDPRDPRVFRPDIYFKGDMKLGAKKDYYCISGYDQKSAQATCTRDGWTPNPLCGQ</sequence>
<keyword evidence="4 5" id="KW-1015">Disulfide bond</keyword>
<dbReference type="SMART" id="SM00032">
    <property type="entry name" value="CCP"/>
    <property type="match status" value="16"/>
</dbReference>
<dbReference type="InterPro" id="IPR035976">
    <property type="entry name" value="Sushi/SCR/CCP_sf"/>
</dbReference>
<feature type="domain" description="Sushi" evidence="7">
    <location>
        <begin position="746"/>
        <end position="803"/>
    </location>
</feature>
<feature type="domain" description="Sushi" evidence="7">
    <location>
        <begin position="616"/>
        <end position="680"/>
    </location>
</feature>
<comment type="caution">
    <text evidence="5">Lacks conserved residue(s) required for the propagation of feature annotation.</text>
</comment>
<dbReference type="SUPFAM" id="SSF57535">
    <property type="entry name" value="Complement control module/SCR domain"/>
    <property type="match status" value="15"/>
</dbReference>
<keyword evidence="2 5" id="KW-0768">Sushi</keyword>
<dbReference type="PANTHER" id="PTHR45785">
    <property type="entry name" value="COMPLEMENT FACTOR H-RELATED"/>
    <property type="match status" value="1"/>
</dbReference>
<feature type="domain" description="Sushi" evidence="7">
    <location>
        <begin position="81"/>
        <end position="141"/>
    </location>
</feature>
<evidence type="ECO:0000256" key="1">
    <source>
        <dbReference type="ARBA" id="ARBA00004328"/>
    </source>
</evidence>
<dbReference type="EMBL" id="JAYKXH010000018">
    <property type="protein sequence ID" value="KAK7137131.1"/>
    <property type="molecule type" value="Genomic_DNA"/>
</dbReference>
<proteinExistence type="predicted"/>
<evidence type="ECO:0000256" key="3">
    <source>
        <dbReference type="ARBA" id="ARBA00022729"/>
    </source>
</evidence>
<feature type="domain" description="Sushi" evidence="7">
    <location>
        <begin position="500"/>
        <end position="555"/>
    </location>
</feature>
<evidence type="ECO:0000313" key="8">
    <source>
        <dbReference type="EMBL" id="KAK7137131.1"/>
    </source>
</evidence>
<feature type="domain" description="Sushi" evidence="7">
    <location>
        <begin position="23"/>
        <end position="80"/>
    </location>
</feature>
<comment type="caution">
    <text evidence="8">The sequence shown here is derived from an EMBL/GenBank/DDBJ whole genome shotgun (WGS) entry which is preliminary data.</text>
</comment>
<feature type="domain" description="Sushi" evidence="7">
    <location>
        <begin position="259"/>
        <end position="323"/>
    </location>
</feature>
<dbReference type="InterPro" id="IPR000436">
    <property type="entry name" value="Sushi_SCR_CCP_dom"/>
</dbReference>
<dbReference type="Proteomes" id="UP001364617">
    <property type="component" value="Unassembled WGS sequence"/>
</dbReference>
<dbReference type="InterPro" id="IPR051503">
    <property type="entry name" value="ComplSys_Reg/VirEntry_Med"/>
</dbReference>
<feature type="chain" id="PRO_5042971895" description="Sushi domain-containing protein" evidence="6">
    <location>
        <begin position="23"/>
        <end position="976"/>
    </location>
</feature>